<reference evidence="1 2" key="1">
    <citation type="journal article" date="2022" name="Genome Biol. Evol.">
        <title>Host diet, physiology and behaviors set the stage for Lachnospiraceae cladogenesis.</title>
        <authorList>
            <person name="Vera-Ponce De Leon A."/>
            <person name="Schneider M."/>
            <person name="Jahnes B.C."/>
            <person name="Sadowski V."/>
            <person name="Camuy-Velez L.A."/>
            <person name="Duan J."/>
            <person name="Sabree Z.L."/>
        </authorList>
    </citation>
    <scope>NUCLEOTIDE SEQUENCE [LARGE SCALE GENOMIC DNA]</scope>
    <source>
        <strain evidence="1 2">PAL113</strain>
    </source>
</reference>
<dbReference type="InterPro" id="IPR007337">
    <property type="entry name" value="RelB/DinJ"/>
</dbReference>
<dbReference type="InterPro" id="IPR013321">
    <property type="entry name" value="Arc_rbn_hlx_hlx"/>
</dbReference>
<dbReference type="EMBL" id="JAMZFW010000019">
    <property type="protein sequence ID" value="MCP1103166.1"/>
    <property type="molecule type" value="Genomic_DNA"/>
</dbReference>
<dbReference type="RefSeq" id="WP_262066950.1">
    <property type="nucleotide sequence ID" value="NZ_JAMXOD010000019.1"/>
</dbReference>
<comment type="caution">
    <text evidence="1">The sequence shown here is derived from an EMBL/GenBank/DDBJ whole genome shotgun (WGS) entry which is preliminary data.</text>
</comment>
<name>A0ABT1EBW5_9FIRM</name>
<evidence type="ECO:0000313" key="2">
    <source>
        <dbReference type="Proteomes" id="UP001523566"/>
    </source>
</evidence>
<sequence>MEKSTTLNLRVNPAVKQRAEDILSQLGIPMSTAIDMYLKQISMVGGIPFSVTLPKVPESINADIMDEKEIREKLEKGYADFESGRVQNAAEAFAKFRKSI</sequence>
<protein>
    <submittedName>
        <fullName evidence="1">Type II toxin-antitoxin system RelB/DinJ family antitoxin</fullName>
    </submittedName>
</protein>
<dbReference type="Pfam" id="PF04221">
    <property type="entry name" value="RelB"/>
    <property type="match status" value="1"/>
</dbReference>
<dbReference type="Gene3D" id="1.10.1220.10">
    <property type="entry name" value="Met repressor-like"/>
    <property type="match status" value="1"/>
</dbReference>
<dbReference type="Proteomes" id="UP001523566">
    <property type="component" value="Unassembled WGS sequence"/>
</dbReference>
<proteinExistence type="predicted"/>
<organism evidence="1 2">
    <name type="scientific">Aequitasia blattaphilus</name>
    <dbReference type="NCBI Taxonomy" id="2949332"/>
    <lineage>
        <taxon>Bacteria</taxon>
        <taxon>Bacillati</taxon>
        <taxon>Bacillota</taxon>
        <taxon>Clostridia</taxon>
        <taxon>Lachnospirales</taxon>
        <taxon>Lachnospiraceae</taxon>
        <taxon>Aequitasia</taxon>
    </lineage>
</organism>
<evidence type="ECO:0000313" key="1">
    <source>
        <dbReference type="EMBL" id="MCP1103166.1"/>
    </source>
</evidence>
<gene>
    <name evidence="1" type="ORF">NK125_12155</name>
</gene>
<accession>A0ABT1EBW5</accession>
<keyword evidence="2" id="KW-1185">Reference proteome</keyword>
<dbReference type="NCBIfam" id="TIGR02384">
    <property type="entry name" value="RelB_DinJ"/>
    <property type="match status" value="1"/>
</dbReference>